<organism evidence="2 3">
    <name type="scientific">Roseisolibacter agri</name>
    <dbReference type="NCBI Taxonomy" id="2014610"/>
    <lineage>
        <taxon>Bacteria</taxon>
        <taxon>Pseudomonadati</taxon>
        <taxon>Gemmatimonadota</taxon>
        <taxon>Gemmatimonadia</taxon>
        <taxon>Gemmatimonadales</taxon>
        <taxon>Gemmatimonadaceae</taxon>
        <taxon>Roseisolibacter</taxon>
    </lineage>
</organism>
<evidence type="ECO:0000313" key="2">
    <source>
        <dbReference type="EMBL" id="GLC25834.1"/>
    </source>
</evidence>
<accession>A0AA37Q3C8</accession>
<feature type="region of interest" description="Disordered" evidence="1">
    <location>
        <begin position="32"/>
        <end position="57"/>
    </location>
</feature>
<dbReference type="RefSeq" id="WP_284350294.1">
    <property type="nucleotide sequence ID" value="NZ_BRXS01000003.1"/>
</dbReference>
<keyword evidence="3" id="KW-1185">Reference proteome</keyword>
<comment type="caution">
    <text evidence="2">The sequence shown here is derived from an EMBL/GenBank/DDBJ whole genome shotgun (WGS) entry which is preliminary data.</text>
</comment>
<protein>
    <submittedName>
        <fullName evidence="2">Uncharacterized protein</fullName>
    </submittedName>
</protein>
<reference evidence="2" key="1">
    <citation type="submission" date="2022-08" db="EMBL/GenBank/DDBJ databases">
        <title>Draft genome sequencing of Roseisolibacter agri AW1220.</title>
        <authorList>
            <person name="Tobiishi Y."/>
            <person name="Tonouchi A."/>
        </authorList>
    </citation>
    <scope>NUCLEOTIDE SEQUENCE</scope>
    <source>
        <strain evidence="2">AW1220</strain>
    </source>
</reference>
<evidence type="ECO:0000256" key="1">
    <source>
        <dbReference type="SAM" id="MobiDB-lite"/>
    </source>
</evidence>
<evidence type="ECO:0000313" key="3">
    <source>
        <dbReference type="Proteomes" id="UP001161325"/>
    </source>
</evidence>
<gene>
    <name evidence="2" type="ORF">rosag_23470</name>
</gene>
<proteinExistence type="predicted"/>
<dbReference type="EMBL" id="BRXS01000003">
    <property type="protein sequence ID" value="GLC25834.1"/>
    <property type="molecule type" value="Genomic_DNA"/>
</dbReference>
<name>A0AA37Q3C8_9BACT</name>
<dbReference type="Proteomes" id="UP001161325">
    <property type="component" value="Unassembled WGS sequence"/>
</dbReference>
<dbReference type="AlphaFoldDB" id="A0AA37Q3C8"/>
<sequence length="105" mass="11049">MRPVSDRQVYPIALAGTRAVPPASPYAARAYGEATRVGERQSPAPRDRRPETAAADAGRALLAARPAAPGVETEVSIRMYADGGSISVVRHLRGGETVGIEALIR</sequence>